<dbReference type="EMBL" id="MT141634">
    <property type="protein sequence ID" value="QJA68626.1"/>
    <property type="molecule type" value="Genomic_DNA"/>
</dbReference>
<name>A0A6M3JFL7_9ZZZZ</name>
<evidence type="ECO:0000313" key="1">
    <source>
        <dbReference type="EMBL" id="QJA68626.1"/>
    </source>
</evidence>
<dbReference type="Gene3D" id="1.10.1220.10">
    <property type="entry name" value="Met repressor-like"/>
    <property type="match status" value="1"/>
</dbReference>
<gene>
    <name evidence="1" type="ORF">MM415A06052_0005</name>
</gene>
<dbReference type="AlphaFoldDB" id="A0A6M3JFL7"/>
<proteinExistence type="predicted"/>
<protein>
    <submittedName>
        <fullName evidence="1">Uncharacterized protein</fullName>
    </submittedName>
</protein>
<reference evidence="1" key="1">
    <citation type="submission" date="2020-03" db="EMBL/GenBank/DDBJ databases">
        <title>The deep terrestrial virosphere.</title>
        <authorList>
            <person name="Holmfeldt K."/>
            <person name="Nilsson E."/>
            <person name="Simone D."/>
            <person name="Lopez-Fernandez M."/>
            <person name="Wu X."/>
            <person name="de Brujin I."/>
            <person name="Lundin D."/>
            <person name="Andersson A."/>
            <person name="Bertilsson S."/>
            <person name="Dopson M."/>
        </authorList>
    </citation>
    <scope>NUCLEOTIDE SEQUENCE</scope>
    <source>
        <strain evidence="1">MM415A06052</strain>
    </source>
</reference>
<sequence length="89" mass="10208">MTNYLSLVNVGGETIQRDKPMLNLDADLKKQMKTQCSIDDISIYEAADEALSDWLVKRRDPLLFHACAIIIEEVLSDWLVKRKKVKDAE</sequence>
<accession>A0A6M3JFL7</accession>
<organism evidence="1">
    <name type="scientific">viral metagenome</name>
    <dbReference type="NCBI Taxonomy" id="1070528"/>
    <lineage>
        <taxon>unclassified sequences</taxon>
        <taxon>metagenomes</taxon>
        <taxon>organismal metagenomes</taxon>
    </lineage>
</organism>
<dbReference type="GO" id="GO:0006355">
    <property type="term" value="P:regulation of DNA-templated transcription"/>
    <property type="evidence" value="ECO:0007669"/>
    <property type="project" value="InterPro"/>
</dbReference>
<dbReference type="InterPro" id="IPR013321">
    <property type="entry name" value="Arc_rbn_hlx_hlx"/>
</dbReference>